<feature type="domain" description="Aldehyde oxidase/xanthine dehydrogenase a/b hammerhead" evidence="3">
    <location>
        <begin position="22"/>
        <end position="135"/>
    </location>
</feature>
<dbReference type="Pfam" id="PF01315">
    <property type="entry name" value="Ald_Xan_dh_C"/>
    <property type="match status" value="1"/>
</dbReference>
<dbReference type="RefSeq" id="WP_338176752.1">
    <property type="nucleotide sequence ID" value="NZ_JAEKNQ010000019.1"/>
</dbReference>
<dbReference type="Gene3D" id="3.90.1170.50">
    <property type="entry name" value="Aldehyde oxidase/xanthine dehydrogenase, a/b hammerhead"/>
    <property type="match status" value="1"/>
</dbReference>
<dbReference type="Gene3D" id="3.30.365.10">
    <property type="entry name" value="Aldehyde oxidase/xanthine dehydrogenase, molybdopterin binding domain"/>
    <property type="match status" value="4"/>
</dbReference>
<dbReference type="PANTHER" id="PTHR11908">
    <property type="entry name" value="XANTHINE DEHYDROGENASE"/>
    <property type="match status" value="1"/>
</dbReference>
<dbReference type="SUPFAM" id="SSF54665">
    <property type="entry name" value="CO dehydrogenase molybdoprotein N-domain-like"/>
    <property type="match status" value="1"/>
</dbReference>
<dbReference type="Pfam" id="PF02738">
    <property type="entry name" value="MoCoBD_1"/>
    <property type="match status" value="1"/>
</dbReference>
<dbReference type="InterPro" id="IPR000674">
    <property type="entry name" value="Ald_Oxase/Xan_DH_a/b"/>
</dbReference>
<proteinExistence type="predicted"/>
<dbReference type="PANTHER" id="PTHR11908:SF132">
    <property type="entry name" value="ALDEHYDE OXIDASE 1-RELATED"/>
    <property type="match status" value="1"/>
</dbReference>
<name>A0A934KES8_9BACT</name>
<accession>A0A934KES8</accession>
<keyword evidence="2" id="KW-0560">Oxidoreductase</keyword>
<dbReference type="GO" id="GO:0016491">
    <property type="term" value="F:oxidoreductase activity"/>
    <property type="evidence" value="ECO:0007669"/>
    <property type="project" value="UniProtKB-KW"/>
</dbReference>
<evidence type="ECO:0000313" key="5">
    <source>
        <dbReference type="Proteomes" id="UP000620075"/>
    </source>
</evidence>
<dbReference type="AlphaFoldDB" id="A0A934KES8"/>
<evidence type="ECO:0000259" key="3">
    <source>
        <dbReference type="SMART" id="SM01008"/>
    </source>
</evidence>
<protein>
    <submittedName>
        <fullName evidence="4">Xanthine dehydrogenase family protein molybdopterin-binding subunit</fullName>
    </submittedName>
</protein>
<organism evidence="4 5">
    <name type="scientific">Candidatus Dormiibacter inghamiae</name>
    <dbReference type="NCBI Taxonomy" id="3127013"/>
    <lineage>
        <taxon>Bacteria</taxon>
        <taxon>Bacillati</taxon>
        <taxon>Candidatus Dormiibacterota</taxon>
        <taxon>Candidatus Dormibacteria</taxon>
        <taxon>Candidatus Dormibacterales</taxon>
        <taxon>Candidatus Dormibacteraceae</taxon>
        <taxon>Candidatus Dormiibacter</taxon>
    </lineage>
</organism>
<dbReference type="SMART" id="SM01008">
    <property type="entry name" value="Ald_Xan_dh_C"/>
    <property type="match status" value="1"/>
</dbReference>
<evidence type="ECO:0000256" key="1">
    <source>
        <dbReference type="ARBA" id="ARBA00022505"/>
    </source>
</evidence>
<reference evidence="4 5" key="1">
    <citation type="submission" date="2020-10" db="EMBL/GenBank/DDBJ databases">
        <title>Ca. Dormibacterota MAGs.</title>
        <authorList>
            <person name="Montgomery K."/>
        </authorList>
    </citation>
    <scope>NUCLEOTIDE SEQUENCE [LARGE SCALE GENOMIC DNA]</scope>
    <source>
        <strain evidence="4">SC8811_S16_3</strain>
    </source>
</reference>
<dbReference type="GO" id="GO:0005506">
    <property type="term" value="F:iron ion binding"/>
    <property type="evidence" value="ECO:0007669"/>
    <property type="project" value="InterPro"/>
</dbReference>
<dbReference type="SUPFAM" id="SSF56003">
    <property type="entry name" value="Molybdenum cofactor-binding domain"/>
    <property type="match status" value="1"/>
</dbReference>
<evidence type="ECO:0000313" key="4">
    <source>
        <dbReference type="EMBL" id="MBJ7602312.1"/>
    </source>
</evidence>
<keyword evidence="1" id="KW-0500">Molybdenum</keyword>
<dbReference type="InterPro" id="IPR036856">
    <property type="entry name" value="Ald_Oxase/Xan_DH_a/b_sf"/>
</dbReference>
<sequence>MSEGDGLIGRRLRRVEDPPLITGHGEYAGDHRLPGLVHLAFYRSPLGHARVNALDLSEARQAPGVLAAWAFTDLPQIAEGLGDSVDPSFKAHPRPVLGHGTARYQGEPLAVVVAETLYQAADAVEMVVADLEPLPAAPTLAVATQAQPPLVHGDVPDNLIGESQLEFGEVEAAFADAPVVVAAKLTVARICGGYMEPRVVTASWAEGHLDVWLSTQWTYGVRDNLARLLGLEKEHVRVRATDVGGGFGPKGEVYPEEILVGLASRELARPVTWTASRTEDTLSTAHAHSTNLELELAADRDGHLRGLRGRLLHDAGSYSASGTGQGGIMMPHMISAYHLPAASLTTQLIHTNTVPTGFVRGGARPVGNFAIERLMDRLAERLELDPVELRRRNLIQPEEMPYDTRVPAGRGTVVYDGGDYPRLLNAVVEALGEVQEGRREDGRLVGRAVVCCVESSGFGRKEPARARLDKDGRLRLFVGSTPGGQGHRTVAAQVIAERVGWPLEQVEVTAGDTDGAGWAQLTAGSRSATYVGNAAAQAGRSLRSRVLERAAHVMEADTADLILAEGRISVRGTPARALSALEVLPEDGLEVVESFTPKGETAYSSGCHGAVVSVDPETGSIDIERYVIAHDVGRSINPMLVEGQLQGGFAHGLGYALFEEAVYSAEGQLASATFLDYSLAGPPEVPAAELLHQETATEANPEGFKGAGESGTIPVPAAIAGAVERALRHLAPELKVSELPLSPERVRTLIGPLS</sequence>
<dbReference type="InterPro" id="IPR008274">
    <property type="entry name" value="AldOxase/xan_DH_MoCoBD1"/>
</dbReference>
<dbReference type="InterPro" id="IPR016208">
    <property type="entry name" value="Ald_Oxase/xanthine_DH-like"/>
</dbReference>
<comment type="caution">
    <text evidence="4">The sequence shown here is derived from an EMBL/GenBank/DDBJ whole genome shotgun (WGS) entry which is preliminary data.</text>
</comment>
<evidence type="ECO:0000256" key="2">
    <source>
        <dbReference type="ARBA" id="ARBA00023002"/>
    </source>
</evidence>
<dbReference type="EMBL" id="JAEKNQ010000019">
    <property type="protein sequence ID" value="MBJ7602312.1"/>
    <property type="molecule type" value="Genomic_DNA"/>
</dbReference>
<dbReference type="Proteomes" id="UP000620075">
    <property type="component" value="Unassembled WGS sequence"/>
</dbReference>
<gene>
    <name evidence="4" type="ORF">JF888_03825</name>
</gene>
<dbReference type="Pfam" id="PF20256">
    <property type="entry name" value="MoCoBD_2"/>
    <property type="match status" value="1"/>
</dbReference>
<dbReference type="InterPro" id="IPR046867">
    <property type="entry name" value="AldOxase/xan_DH_MoCoBD2"/>
</dbReference>
<dbReference type="InterPro" id="IPR037165">
    <property type="entry name" value="AldOxase/xan_DH_Mopterin-bd_sf"/>
</dbReference>